<dbReference type="AlphaFoldDB" id="A0A8R1HQ44"/>
<dbReference type="GO" id="GO:0042127">
    <property type="term" value="P:regulation of cell population proliferation"/>
    <property type="evidence" value="ECO:0007669"/>
    <property type="project" value="TreeGrafter"/>
</dbReference>
<evidence type="ECO:0000256" key="6">
    <source>
        <dbReference type="ARBA" id="ARBA00023242"/>
    </source>
</evidence>
<proteinExistence type="inferred from homology"/>
<evidence type="ECO:0000313" key="9">
    <source>
        <dbReference type="Proteomes" id="UP000005237"/>
    </source>
</evidence>
<dbReference type="Pfam" id="PF03299">
    <property type="entry name" value="TF_AP-2"/>
    <property type="match status" value="1"/>
</dbReference>
<dbReference type="GO" id="GO:0000981">
    <property type="term" value="F:DNA-binding transcription factor activity, RNA polymerase II-specific"/>
    <property type="evidence" value="ECO:0007669"/>
    <property type="project" value="TreeGrafter"/>
</dbReference>
<evidence type="ECO:0000256" key="1">
    <source>
        <dbReference type="ARBA" id="ARBA00004123"/>
    </source>
</evidence>
<comment type="similarity">
    <text evidence="2">Belongs to the AP-2 family.</text>
</comment>
<accession>A0A8R1HQ44</accession>
<dbReference type="GO" id="GO:0005634">
    <property type="term" value="C:nucleus"/>
    <property type="evidence" value="ECO:0007669"/>
    <property type="project" value="UniProtKB-SubCell"/>
</dbReference>
<keyword evidence="6" id="KW-0539">Nucleus</keyword>
<organism evidence="8 9">
    <name type="scientific">Caenorhabditis japonica</name>
    <dbReference type="NCBI Taxonomy" id="281687"/>
    <lineage>
        <taxon>Eukaryota</taxon>
        <taxon>Metazoa</taxon>
        <taxon>Ecdysozoa</taxon>
        <taxon>Nematoda</taxon>
        <taxon>Chromadorea</taxon>
        <taxon>Rhabditida</taxon>
        <taxon>Rhabditina</taxon>
        <taxon>Rhabditomorpha</taxon>
        <taxon>Rhabditoidea</taxon>
        <taxon>Rhabditidae</taxon>
        <taxon>Peloderinae</taxon>
        <taxon>Caenorhabditis</taxon>
    </lineage>
</organism>
<dbReference type="EnsemblMetazoa" id="CJA03691.1">
    <property type="protein sequence ID" value="CJA03691.1"/>
    <property type="gene ID" value="WBGene00122895"/>
</dbReference>
<keyword evidence="9" id="KW-1185">Reference proteome</keyword>
<dbReference type="PANTHER" id="PTHR10812:SF16">
    <property type="entry name" value="TRANSCRIPTION FACTOR AP-2 C-TERMINAL DOMAIN-CONTAINING PROTEIN-RELATED"/>
    <property type="match status" value="1"/>
</dbReference>
<evidence type="ECO:0000256" key="3">
    <source>
        <dbReference type="ARBA" id="ARBA00023015"/>
    </source>
</evidence>
<evidence type="ECO:0000259" key="7">
    <source>
        <dbReference type="Pfam" id="PF03299"/>
    </source>
</evidence>
<evidence type="ECO:0000256" key="4">
    <source>
        <dbReference type="ARBA" id="ARBA00023125"/>
    </source>
</evidence>
<keyword evidence="4" id="KW-0238">DNA-binding</keyword>
<name>A0A8R1HQ44_CAEJA</name>
<evidence type="ECO:0000256" key="2">
    <source>
        <dbReference type="ARBA" id="ARBA00007770"/>
    </source>
</evidence>
<reference evidence="8" key="2">
    <citation type="submission" date="2022-06" db="UniProtKB">
        <authorList>
            <consortium name="EnsemblMetazoa"/>
        </authorList>
    </citation>
    <scope>IDENTIFICATION</scope>
    <source>
        <strain evidence="8">DF5081</strain>
    </source>
</reference>
<dbReference type="InterPro" id="IPR013854">
    <property type="entry name" value="TF_AP2_C"/>
</dbReference>
<evidence type="ECO:0000313" key="8">
    <source>
        <dbReference type="EnsemblMetazoa" id="CJA03691.1"/>
    </source>
</evidence>
<comment type="subcellular location">
    <subcellularLocation>
        <location evidence="1">Nucleus</location>
    </subcellularLocation>
</comment>
<reference evidence="9" key="1">
    <citation type="submission" date="2010-08" db="EMBL/GenBank/DDBJ databases">
        <authorList>
            <consortium name="Caenorhabditis japonica Sequencing Consortium"/>
            <person name="Wilson R.K."/>
        </authorList>
    </citation>
    <scope>NUCLEOTIDE SEQUENCE [LARGE SCALE GENOMIC DNA]</scope>
    <source>
        <strain evidence="9">DF5081</strain>
    </source>
</reference>
<dbReference type="GO" id="GO:0000977">
    <property type="term" value="F:RNA polymerase II transcription regulatory region sequence-specific DNA binding"/>
    <property type="evidence" value="ECO:0007669"/>
    <property type="project" value="TreeGrafter"/>
</dbReference>
<dbReference type="Proteomes" id="UP000005237">
    <property type="component" value="Unassembled WGS sequence"/>
</dbReference>
<sequence length="641" mass="73877">MSYPHDYFLTPPSTSNMNINIRKRPGERVNTTDVKRAHNNSEVLQQNDCYQPNQVHYGNFPNPHFNFYSNQNQIPSMYTWNQGTPFTPPRDPFQGLSYTNIQTPGNYAPIPNSMFCTPESDTSSNNSQYFGAPMTSVQYEKQMVYSHELVPEPVVGPSSSPPLPPQTLLDSITTQLTVEGHIQKSEPKKPNLFHCPHPMDSFVLDKVEGRLPIVLDMTRYDLTAEEMRRRISAPEFLNLSALFIFFRKCKKKDGTQEVKDLLKKCELRIEKTRAHLPISVFTFTFEAEMLAFAKQIDLLYNSTFPHEILAWKLLEDMTDSGFTLNICLKKLESSHNALVTLVSIYEEIQPKVVGLEEKYRGCALDEKFAELSLATHGFLHPHSISSFQHVCKVLEIACQNAESVMNGTRTMREVEEVVDGEKPFQNMSDNAFMYWQGKPFGMISKRLEDEILIIENSLEDMSGELENEGDEDLEPMMENAKEVLWSELKRLEIEFQEDGEEIEIAIVEQDVDEVEERPEDFLKSILFSTAEETLNHELFAEEFETLIEYWQNSEDLVGPNQDEIDFALNLQNFDQEMMLNVINEICQQYEDKVSKEPSQEQFLFPTIQQLREMSTEQLKLLPVPSGEHSDFWLDKALIAQM</sequence>
<keyword evidence="3" id="KW-0805">Transcription regulation</keyword>
<keyword evidence="5" id="KW-0804">Transcription</keyword>
<dbReference type="PANTHER" id="PTHR10812">
    <property type="entry name" value="TRANSCRIPTION FACTOR AP-2"/>
    <property type="match status" value="1"/>
</dbReference>
<protein>
    <submittedName>
        <fullName evidence="8">TF_AP-2 domain-containing protein</fullName>
    </submittedName>
</protein>
<dbReference type="InterPro" id="IPR004979">
    <property type="entry name" value="TF_AP2"/>
</dbReference>
<evidence type="ECO:0000256" key="5">
    <source>
        <dbReference type="ARBA" id="ARBA00023163"/>
    </source>
</evidence>
<feature type="domain" description="Transcription factor AP-2 C-terminal" evidence="7">
    <location>
        <begin position="205"/>
        <end position="395"/>
    </location>
</feature>